<comment type="similarity">
    <text evidence="2 7 8">Belongs to the NAPRTase family.</text>
</comment>
<evidence type="ECO:0000259" key="10">
    <source>
        <dbReference type="Pfam" id="PF17767"/>
    </source>
</evidence>
<evidence type="ECO:0000313" key="12">
    <source>
        <dbReference type="Proteomes" id="UP000317839"/>
    </source>
</evidence>
<dbReference type="NCBIfam" id="NF003704">
    <property type="entry name" value="PRK05321.1"/>
    <property type="match status" value="1"/>
</dbReference>
<organism evidence="11 12">
    <name type="scientific">Aliikangiella marina</name>
    <dbReference type="NCBI Taxonomy" id="1712262"/>
    <lineage>
        <taxon>Bacteria</taxon>
        <taxon>Pseudomonadati</taxon>
        <taxon>Pseudomonadota</taxon>
        <taxon>Gammaproteobacteria</taxon>
        <taxon>Oceanospirillales</taxon>
        <taxon>Pleioneaceae</taxon>
        <taxon>Aliikangiella</taxon>
    </lineage>
</organism>
<feature type="domain" description="Nicotinate phosphoribosyltransferase N-terminal" evidence="10">
    <location>
        <begin position="11"/>
        <end position="129"/>
    </location>
</feature>
<dbReference type="RefSeq" id="WP_142943569.1">
    <property type="nucleotide sequence ID" value="NZ_VIKR01000005.1"/>
</dbReference>
<dbReference type="EC" id="6.3.4.21" evidence="3 7"/>
<keyword evidence="5 7" id="KW-0436">Ligase</keyword>
<dbReference type="SUPFAM" id="SSF54675">
    <property type="entry name" value="Nicotinate/Quinolinate PRTase N-terminal domain-like"/>
    <property type="match status" value="1"/>
</dbReference>
<dbReference type="InterPro" id="IPR007229">
    <property type="entry name" value="Nic_PRibTrfase-Fam"/>
</dbReference>
<dbReference type="OrthoDB" id="9771406at2"/>
<dbReference type="GO" id="GO:0034355">
    <property type="term" value="P:NAD+ biosynthetic process via the salvage pathway"/>
    <property type="evidence" value="ECO:0007669"/>
    <property type="project" value="TreeGrafter"/>
</dbReference>
<dbReference type="Pfam" id="PF04095">
    <property type="entry name" value="NAPRTase"/>
    <property type="match status" value="1"/>
</dbReference>
<keyword evidence="4 7" id="KW-0597">Phosphoprotein</keyword>
<evidence type="ECO:0000256" key="2">
    <source>
        <dbReference type="ARBA" id="ARBA00010897"/>
    </source>
</evidence>
<reference evidence="11 12" key="1">
    <citation type="submission" date="2019-06" db="EMBL/GenBank/DDBJ databases">
        <title>Draft genome of Aliikangiella marina GYP-15.</title>
        <authorList>
            <person name="Wang G."/>
        </authorList>
    </citation>
    <scope>NUCLEOTIDE SEQUENCE [LARGE SCALE GENOMIC DNA]</scope>
    <source>
        <strain evidence="11 12">GYP-15</strain>
    </source>
</reference>
<dbReference type="GO" id="GO:0004516">
    <property type="term" value="F:nicotinate phosphoribosyltransferase activity"/>
    <property type="evidence" value="ECO:0007669"/>
    <property type="project" value="UniProtKB-UniRule"/>
</dbReference>
<name>A0A545T4S4_9GAMM</name>
<dbReference type="CDD" id="cd01401">
    <property type="entry name" value="PncB_like"/>
    <property type="match status" value="1"/>
</dbReference>
<feature type="modified residue" description="Phosphohistidine; by autocatalysis" evidence="7">
    <location>
        <position position="219"/>
    </location>
</feature>
<evidence type="ECO:0000256" key="5">
    <source>
        <dbReference type="ARBA" id="ARBA00022598"/>
    </source>
</evidence>
<proteinExistence type="inferred from homology"/>
<evidence type="ECO:0000256" key="4">
    <source>
        <dbReference type="ARBA" id="ARBA00022553"/>
    </source>
</evidence>
<accession>A0A545T4S4</accession>
<comment type="function">
    <text evidence="7 8">Catalyzes the synthesis of beta-nicotinate D-ribonucleotide from nicotinate and 5-phospho-D-ribose 1-phosphate at the expense of ATP.</text>
</comment>
<dbReference type="InterPro" id="IPR041525">
    <property type="entry name" value="N/Namide_PRibTrfase"/>
</dbReference>
<gene>
    <name evidence="7 11" type="primary">pncB</name>
    <name evidence="11" type="ORF">FLL45_18650</name>
</gene>
<dbReference type="HAMAP" id="MF_00570">
    <property type="entry name" value="NAPRTase"/>
    <property type="match status" value="1"/>
</dbReference>
<evidence type="ECO:0000313" key="11">
    <source>
        <dbReference type="EMBL" id="TQV72239.1"/>
    </source>
</evidence>
<keyword evidence="12" id="KW-1185">Reference proteome</keyword>
<comment type="caution">
    <text evidence="11">The sequence shown here is derived from an EMBL/GenBank/DDBJ whole genome shotgun (WGS) entry which is preliminary data.</text>
</comment>
<dbReference type="Proteomes" id="UP000317839">
    <property type="component" value="Unassembled WGS sequence"/>
</dbReference>
<dbReference type="Pfam" id="PF17767">
    <property type="entry name" value="NAPRTase_N"/>
    <property type="match status" value="1"/>
</dbReference>
<dbReference type="SUPFAM" id="SSF51690">
    <property type="entry name" value="Nicotinate/Quinolinate PRTase C-terminal domain-like"/>
    <property type="match status" value="1"/>
</dbReference>
<sequence>MAVQPIIKSLLDTDLYKLTMMQVVLHHFPAAEVEYTFKCRTEGVDLVPLATEIQDQIRQLCELRFTENEIHYLNNIYYLKSDFVQFLKLFQLDFNNVQFGRDEAGQLEIKVVGSWLHTILFEVPILAIVEEVYAKHYHAQHDLKEGQKRLKEKTDLIKKHPLGSQLKIMEFGTRRRFNRKWQKQVVEHLNRSVEDNLVGTSNVYFARELGITPLGTMAHEYLQAFQALGPRLIDSQKAALDIWTKEYRGDLGIALTDVVGVDAFIRDFDRYFAKLFDGVRHDSGCPFEWARKMIAHYEALGIDPKTKTLVFSDGLDIPLALEILTEFNKVTNVVFGIGTNLTNDVGIKPLSIVMKMTRCNGQPVAKISDSPGKTMCKDEAYLSYLKNVFQIEEA</sequence>
<dbReference type="UniPathway" id="UPA00253">
    <property type="reaction ID" value="UER00457"/>
</dbReference>
<dbReference type="PIRSF" id="PIRSF000484">
    <property type="entry name" value="NAPRT"/>
    <property type="match status" value="1"/>
</dbReference>
<dbReference type="InterPro" id="IPR006406">
    <property type="entry name" value="Nic_PRibTrfase"/>
</dbReference>
<dbReference type="PANTHER" id="PTHR11098:SF1">
    <property type="entry name" value="NICOTINATE PHOSPHORIBOSYLTRANSFERASE"/>
    <property type="match status" value="1"/>
</dbReference>
<keyword evidence="11" id="KW-0808">Transferase</keyword>
<dbReference type="GO" id="GO:0005829">
    <property type="term" value="C:cytosol"/>
    <property type="evidence" value="ECO:0007669"/>
    <property type="project" value="TreeGrafter"/>
</dbReference>
<evidence type="ECO:0000256" key="1">
    <source>
        <dbReference type="ARBA" id="ARBA00004952"/>
    </source>
</evidence>
<dbReference type="GO" id="GO:0016757">
    <property type="term" value="F:glycosyltransferase activity"/>
    <property type="evidence" value="ECO:0007669"/>
    <property type="project" value="UniProtKB-KW"/>
</dbReference>
<feature type="domain" description="Nicotinate/nicotinamide phosphoribosyltransferase" evidence="9">
    <location>
        <begin position="167"/>
        <end position="392"/>
    </location>
</feature>
<dbReference type="AlphaFoldDB" id="A0A545T4S4"/>
<keyword evidence="6 7" id="KW-0662">Pyridine nucleotide biosynthesis</keyword>
<comment type="catalytic activity">
    <reaction evidence="7 8">
        <text>5-phospho-alpha-D-ribose 1-diphosphate + nicotinate + ATP + H2O = nicotinate beta-D-ribonucleotide + ADP + phosphate + diphosphate</text>
        <dbReference type="Rhea" id="RHEA:36163"/>
        <dbReference type="ChEBI" id="CHEBI:15377"/>
        <dbReference type="ChEBI" id="CHEBI:30616"/>
        <dbReference type="ChEBI" id="CHEBI:32544"/>
        <dbReference type="ChEBI" id="CHEBI:33019"/>
        <dbReference type="ChEBI" id="CHEBI:43474"/>
        <dbReference type="ChEBI" id="CHEBI:57502"/>
        <dbReference type="ChEBI" id="CHEBI:58017"/>
        <dbReference type="ChEBI" id="CHEBI:456216"/>
        <dbReference type="EC" id="6.3.4.21"/>
    </reaction>
</comment>
<dbReference type="EMBL" id="VIKR01000005">
    <property type="protein sequence ID" value="TQV72239.1"/>
    <property type="molecule type" value="Genomic_DNA"/>
</dbReference>
<evidence type="ECO:0000256" key="6">
    <source>
        <dbReference type="ARBA" id="ARBA00022642"/>
    </source>
</evidence>
<evidence type="ECO:0000256" key="7">
    <source>
        <dbReference type="HAMAP-Rule" id="MF_00570"/>
    </source>
</evidence>
<dbReference type="InterPro" id="IPR040727">
    <property type="entry name" value="NAPRTase_N"/>
</dbReference>
<evidence type="ECO:0000256" key="3">
    <source>
        <dbReference type="ARBA" id="ARBA00013236"/>
    </source>
</evidence>
<dbReference type="Gene3D" id="3.20.140.10">
    <property type="entry name" value="nicotinate phosphoribosyltransferase"/>
    <property type="match status" value="1"/>
</dbReference>
<dbReference type="PANTHER" id="PTHR11098">
    <property type="entry name" value="NICOTINATE PHOSPHORIBOSYLTRANSFERASE"/>
    <property type="match status" value="1"/>
</dbReference>
<keyword evidence="11" id="KW-0328">Glycosyltransferase</keyword>
<comment type="PTM">
    <text evidence="7 8">Transiently phosphorylated on a His residue during the reaction cycle. Phosphorylation strongly increases the affinity for substrates and increases the rate of nicotinate D-ribonucleotide production. Dephosphorylation regenerates the low-affinity form of the enzyme, leading to product release.</text>
</comment>
<evidence type="ECO:0000259" key="9">
    <source>
        <dbReference type="Pfam" id="PF04095"/>
    </source>
</evidence>
<dbReference type="InterPro" id="IPR036068">
    <property type="entry name" value="Nicotinate_pribotase-like_C"/>
</dbReference>
<comment type="pathway">
    <text evidence="1 7 8">Cofactor biosynthesis; NAD(+) biosynthesis; nicotinate D-ribonucleotide from nicotinate: step 1/1.</text>
</comment>
<protein>
    <recommendedName>
        <fullName evidence="3 7">Nicotinate phosphoribosyltransferase</fullName>
        <shortName evidence="7">NAPRTase</shortName>
        <ecNumber evidence="3 7">6.3.4.21</ecNumber>
    </recommendedName>
</protein>
<dbReference type="NCBIfam" id="TIGR01514">
    <property type="entry name" value="NAPRTase"/>
    <property type="match status" value="1"/>
</dbReference>
<evidence type="ECO:0000256" key="8">
    <source>
        <dbReference type="RuleBase" id="RU003838"/>
    </source>
</evidence>